<gene>
    <name evidence="4" type="ORF">J2S37_002540</name>
</gene>
<evidence type="ECO:0000256" key="2">
    <source>
        <dbReference type="SAM" id="Phobius"/>
    </source>
</evidence>
<evidence type="ECO:0000259" key="3">
    <source>
        <dbReference type="Pfam" id="PF01551"/>
    </source>
</evidence>
<dbReference type="CDD" id="cd12797">
    <property type="entry name" value="M23_peptidase"/>
    <property type="match status" value="1"/>
</dbReference>
<dbReference type="Pfam" id="PF01551">
    <property type="entry name" value="Peptidase_M23"/>
    <property type="match status" value="1"/>
</dbReference>
<sequence>MSIFTLLLNTGARTRNDALTLRAYRRSLLPTPYVHRFVVLCISCLMPFVLGISFNQIAVAKAHTLPASSVVSRQGFVDPIAVSPFPSRVLRGFNNPDKPWMPGHRGVDLAATVGAPVHAAGSGTVHFVGVIFGIPTISIAHPQGFRTTYQPVSSTLVVGDEVTVGQRIGTLSAAPRLDPGLQWGAKYDDDTYINPLGLLDTPVIRLKPWKNP</sequence>
<comment type="caution">
    <text evidence="4">The sequence shown here is derived from an EMBL/GenBank/DDBJ whole genome shotgun (WGS) entry which is preliminary data.</text>
</comment>
<dbReference type="EMBL" id="JAVDYF010000001">
    <property type="protein sequence ID" value="MDR7356002.1"/>
    <property type="molecule type" value="Genomic_DNA"/>
</dbReference>
<proteinExistence type="predicted"/>
<feature type="transmembrane region" description="Helical" evidence="2">
    <location>
        <begin position="33"/>
        <end position="54"/>
    </location>
</feature>
<accession>A0ABU2BBI8</accession>
<keyword evidence="2" id="KW-1133">Transmembrane helix</keyword>
<dbReference type="InterPro" id="IPR050570">
    <property type="entry name" value="Cell_wall_metabolism_enzyme"/>
</dbReference>
<dbReference type="RefSeq" id="WP_277103537.1">
    <property type="nucleotide sequence ID" value="NZ_BAAAJS010000069.1"/>
</dbReference>
<keyword evidence="2" id="KW-0472">Membrane</keyword>
<dbReference type="GO" id="GO:0016787">
    <property type="term" value="F:hydrolase activity"/>
    <property type="evidence" value="ECO:0007669"/>
    <property type="project" value="UniProtKB-KW"/>
</dbReference>
<dbReference type="SUPFAM" id="SSF51261">
    <property type="entry name" value="Duplicated hybrid motif"/>
    <property type="match status" value="1"/>
</dbReference>
<keyword evidence="1" id="KW-0732">Signal</keyword>
<reference evidence="4 5" key="1">
    <citation type="submission" date="2023-07" db="EMBL/GenBank/DDBJ databases">
        <title>Sequencing the genomes of 1000 actinobacteria strains.</title>
        <authorList>
            <person name="Klenk H.-P."/>
        </authorList>
    </citation>
    <scope>NUCLEOTIDE SEQUENCE [LARGE SCALE GENOMIC DNA]</scope>
    <source>
        <strain evidence="4 5">DSM 44508</strain>
    </source>
</reference>
<dbReference type="Gene3D" id="2.70.70.10">
    <property type="entry name" value="Glucose Permease (Domain IIA)"/>
    <property type="match status" value="1"/>
</dbReference>
<evidence type="ECO:0000313" key="5">
    <source>
        <dbReference type="Proteomes" id="UP001183619"/>
    </source>
</evidence>
<dbReference type="PANTHER" id="PTHR21666">
    <property type="entry name" value="PEPTIDASE-RELATED"/>
    <property type="match status" value="1"/>
</dbReference>
<dbReference type="InterPro" id="IPR011055">
    <property type="entry name" value="Dup_hybrid_motif"/>
</dbReference>
<evidence type="ECO:0000313" key="4">
    <source>
        <dbReference type="EMBL" id="MDR7356002.1"/>
    </source>
</evidence>
<keyword evidence="4" id="KW-0378">Hydrolase</keyword>
<dbReference type="PANTHER" id="PTHR21666:SF289">
    <property type="entry name" value="L-ALA--D-GLU ENDOPEPTIDASE"/>
    <property type="match status" value="1"/>
</dbReference>
<evidence type="ECO:0000256" key="1">
    <source>
        <dbReference type="ARBA" id="ARBA00022729"/>
    </source>
</evidence>
<name>A0ABU2BBI8_9CORY</name>
<feature type="domain" description="M23ase beta-sheet core" evidence="3">
    <location>
        <begin position="103"/>
        <end position="195"/>
    </location>
</feature>
<dbReference type="Proteomes" id="UP001183619">
    <property type="component" value="Unassembled WGS sequence"/>
</dbReference>
<protein>
    <submittedName>
        <fullName evidence="4">Murein DD-endopeptidase MepM/ murein hydrolase activator NlpD</fullName>
    </submittedName>
</protein>
<keyword evidence="2" id="KW-0812">Transmembrane</keyword>
<organism evidence="4 5">
    <name type="scientific">Corynebacterium felinum</name>
    <dbReference type="NCBI Taxonomy" id="131318"/>
    <lineage>
        <taxon>Bacteria</taxon>
        <taxon>Bacillati</taxon>
        <taxon>Actinomycetota</taxon>
        <taxon>Actinomycetes</taxon>
        <taxon>Mycobacteriales</taxon>
        <taxon>Corynebacteriaceae</taxon>
        <taxon>Corynebacterium</taxon>
    </lineage>
</organism>
<keyword evidence="5" id="KW-1185">Reference proteome</keyword>
<dbReference type="InterPro" id="IPR016047">
    <property type="entry name" value="M23ase_b-sheet_dom"/>
</dbReference>